<sequence length="154" mass="18006">MSVNCHEVTDIFLEDTRRYLEMTAPKIKDEMKKRYKIIISPPQSELLGGWSLIKSKLKIMSSLIMSMRLRGQTKIPQWKLTPSEERNEAFSQIYIFFEALKRSWKQDCKPIISLDGIFLKHYVQEIILAAIGRDPNTQIYLIAWNIVSAKNNEN</sequence>
<name>A0ABQ8CKQ5_BRANA</name>
<dbReference type="Proteomes" id="UP000824890">
    <property type="component" value="Unassembled WGS sequence"/>
</dbReference>
<evidence type="ECO:0000313" key="2">
    <source>
        <dbReference type="Proteomes" id="UP000824890"/>
    </source>
</evidence>
<organism evidence="1 2">
    <name type="scientific">Brassica napus</name>
    <name type="common">Rape</name>
    <dbReference type="NCBI Taxonomy" id="3708"/>
    <lineage>
        <taxon>Eukaryota</taxon>
        <taxon>Viridiplantae</taxon>
        <taxon>Streptophyta</taxon>
        <taxon>Embryophyta</taxon>
        <taxon>Tracheophyta</taxon>
        <taxon>Spermatophyta</taxon>
        <taxon>Magnoliopsida</taxon>
        <taxon>eudicotyledons</taxon>
        <taxon>Gunneridae</taxon>
        <taxon>Pentapetalae</taxon>
        <taxon>rosids</taxon>
        <taxon>malvids</taxon>
        <taxon>Brassicales</taxon>
        <taxon>Brassicaceae</taxon>
        <taxon>Brassiceae</taxon>
        <taxon>Brassica</taxon>
    </lineage>
</organism>
<evidence type="ECO:0000313" key="1">
    <source>
        <dbReference type="EMBL" id="KAH0917645.1"/>
    </source>
</evidence>
<accession>A0ABQ8CKQ5</accession>
<reference evidence="1 2" key="1">
    <citation type="submission" date="2021-05" db="EMBL/GenBank/DDBJ databases">
        <title>Genome Assembly of Synthetic Allotetraploid Brassica napus Reveals Homoeologous Exchanges between Subgenomes.</title>
        <authorList>
            <person name="Davis J.T."/>
        </authorList>
    </citation>
    <scope>NUCLEOTIDE SEQUENCE [LARGE SCALE GENOMIC DNA]</scope>
    <source>
        <strain evidence="2">cv. Da-Ae</strain>
        <tissue evidence="1">Seedling</tissue>
    </source>
</reference>
<proteinExistence type="predicted"/>
<keyword evidence="2" id="KW-1185">Reference proteome</keyword>
<dbReference type="EMBL" id="JAGKQM010000007">
    <property type="protein sequence ID" value="KAH0917645.1"/>
    <property type="molecule type" value="Genomic_DNA"/>
</dbReference>
<dbReference type="PANTHER" id="PTHR31973:SF187">
    <property type="entry name" value="MUTATOR TRANSPOSASE MUDRA PROTEIN"/>
    <property type="match status" value="1"/>
</dbReference>
<protein>
    <submittedName>
        <fullName evidence="1">Uncharacterized protein</fullName>
    </submittedName>
</protein>
<comment type="caution">
    <text evidence="1">The sequence shown here is derived from an EMBL/GenBank/DDBJ whole genome shotgun (WGS) entry which is preliminary data.</text>
</comment>
<dbReference type="PANTHER" id="PTHR31973">
    <property type="entry name" value="POLYPROTEIN, PUTATIVE-RELATED"/>
    <property type="match status" value="1"/>
</dbReference>
<gene>
    <name evidence="1" type="ORF">HID58_025305</name>
</gene>